<comment type="caution">
    <text evidence="1">The sequence shown here is derived from an EMBL/GenBank/DDBJ whole genome shotgun (WGS) entry which is preliminary data.</text>
</comment>
<evidence type="ECO:0000313" key="2">
    <source>
        <dbReference type="Proteomes" id="UP001207468"/>
    </source>
</evidence>
<reference evidence="1" key="1">
    <citation type="submission" date="2021-03" db="EMBL/GenBank/DDBJ databases">
        <title>Evolutionary priming and transition to the ectomycorrhizal habit in an iconic lineage of mushroom-forming fungi: is preadaptation a requirement?</title>
        <authorList>
            <consortium name="DOE Joint Genome Institute"/>
            <person name="Looney B.P."/>
            <person name="Miyauchi S."/>
            <person name="Morin E."/>
            <person name="Drula E."/>
            <person name="Courty P.E."/>
            <person name="Chicoki N."/>
            <person name="Fauchery L."/>
            <person name="Kohler A."/>
            <person name="Kuo A."/>
            <person name="LaButti K."/>
            <person name="Pangilinan J."/>
            <person name="Lipzen A."/>
            <person name="Riley R."/>
            <person name="Andreopoulos W."/>
            <person name="He G."/>
            <person name="Johnson J."/>
            <person name="Barry K.W."/>
            <person name="Grigoriev I.V."/>
            <person name="Nagy L."/>
            <person name="Hibbett D."/>
            <person name="Henrissat B."/>
            <person name="Matheny P.B."/>
            <person name="Labbe J."/>
            <person name="Martin A.F."/>
        </authorList>
    </citation>
    <scope>NUCLEOTIDE SEQUENCE</scope>
    <source>
        <strain evidence="1">BPL698</strain>
    </source>
</reference>
<organism evidence="1 2">
    <name type="scientific">Russula earlei</name>
    <dbReference type="NCBI Taxonomy" id="71964"/>
    <lineage>
        <taxon>Eukaryota</taxon>
        <taxon>Fungi</taxon>
        <taxon>Dikarya</taxon>
        <taxon>Basidiomycota</taxon>
        <taxon>Agaricomycotina</taxon>
        <taxon>Agaricomycetes</taxon>
        <taxon>Russulales</taxon>
        <taxon>Russulaceae</taxon>
        <taxon>Russula</taxon>
    </lineage>
</organism>
<dbReference type="Proteomes" id="UP001207468">
    <property type="component" value="Unassembled WGS sequence"/>
</dbReference>
<keyword evidence="2" id="KW-1185">Reference proteome</keyword>
<gene>
    <name evidence="1" type="ORF">F5148DRAFT_1209381</name>
</gene>
<name>A0ACC0U5G5_9AGAM</name>
<protein>
    <submittedName>
        <fullName evidence="1">Uncharacterized protein</fullName>
    </submittedName>
</protein>
<proteinExistence type="predicted"/>
<accession>A0ACC0U5G5</accession>
<evidence type="ECO:0000313" key="1">
    <source>
        <dbReference type="EMBL" id="KAI9464826.1"/>
    </source>
</evidence>
<feature type="non-terminal residue" evidence="1">
    <location>
        <position position="98"/>
    </location>
</feature>
<sequence length="98" mass="10653">MIGARLPTLYVFIYFCPLGSLAPRACQLSLPFGVRGKRLNIMGALHAGCRHEIGARPEQARVSANGAWEMLESRPLLDIRYLEGTGGSRIPTGSDARV</sequence>
<dbReference type="EMBL" id="JAGFNK010000147">
    <property type="protein sequence ID" value="KAI9464826.1"/>
    <property type="molecule type" value="Genomic_DNA"/>
</dbReference>